<dbReference type="InterPro" id="IPR050467">
    <property type="entry name" value="LRFN"/>
</dbReference>
<dbReference type="SMART" id="SM00013">
    <property type="entry name" value="LRRNT"/>
    <property type="match status" value="1"/>
</dbReference>
<keyword evidence="5" id="KW-0325">Glycoprotein</keyword>
<feature type="signal peptide" evidence="7">
    <location>
        <begin position="1"/>
        <end position="29"/>
    </location>
</feature>
<dbReference type="InterPro" id="IPR001611">
    <property type="entry name" value="Leu-rich_rpt"/>
</dbReference>
<evidence type="ECO:0000256" key="6">
    <source>
        <dbReference type="SAM" id="Phobius"/>
    </source>
</evidence>
<keyword evidence="1" id="KW-0433">Leucine-rich repeat</keyword>
<feature type="chain" id="PRO_5042140036" description="Ig-like domain-containing protein" evidence="7">
    <location>
        <begin position="30"/>
        <end position="501"/>
    </location>
</feature>
<evidence type="ECO:0000256" key="4">
    <source>
        <dbReference type="ARBA" id="ARBA00023157"/>
    </source>
</evidence>
<keyword evidence="6" id="KW-0812">Transmembrane</keyword>
<keyword evidence="2 7" id="KW-0732">Signal</keyword>
<dbReference type="InterPro" id="IPR000372">
    <property type="entry name" value="LRRNT"/>
</dbReference>
<accession>A0AAE0SQN6</accession>
<dbReference type="SMART" id="SM00369">
    <property type="entry name" value="LRR_TYP"/>
    <property type="match status" value="2"/>
</dbReference>
<evidence type="ECO:0000256" key="5">
    <source>
        <dbReference type="ARBA" id="ARBA00023180"/>
    </source>
</evidence>
<reference evidence="9" key="2">
    <citation type="journal article" date="2021" name="Genome Biol. Evol.">
        <title>Developing a high-quality reference genome for a parasitic bivalve with doubly uniparental inheritance (Bivalvia: Unionida).</title>
        <authorList>
            <person name="Smith C.H."/>
        </authorList>
    </citation>
    <scope>NUCLEOTIDE SEQUENCE</scope>
    <source>
        <strain evidence="9">CHS0354</strain>
        <tissue evidence="9">Mantle</tissue>
    </source>
</reference>
<evidence type="ECO:0000259" key="8">
    <source>
        <dbReference type="PROSITE" id="PS50835"/>
    </source>
</evidence>
<keyword evidence="10" id="KW-1185">Reference proteome</keyword>
<protein>
    <recommendedName>
        <fullName evidence="8">Ig-like domain-containing protein</fullName>
    </recommendedName>
</protein>
<dbReference type="InterPro" id="IPR013783">
    <property type="entry name" value="Ig-like_fold"/>
</dbReference>
<dbReference type="PANTHER" id="PTHR45842:SF12">
    <property type="entry name" value="KEKKON 5, ISOFORM A"/>
    <property type="match status" value="1"/>
</dbReference>
<gene>
    <name evidence="9" type="ORF">CHS0354_014642</name>
</gene>
<keyword evidence="6" id="KW-0472">Membrane</keyword>
<evidence type="ECO:0000256" key="7">
    <source>
        <dbReference type="SAM" id="SignalP"/>
    </source>
</evidence>
<dbReference type="InterPro" id="IPR036179">
    <property type="entry name" value="Ig-like_dom_sf"/>
</dbReference>
<evidence type="ECO:0000256" key="1">
    <source>
        <dbReference type="ARBA" id="ARBA00022614"/>
    </source>
</evidence>
<evidence type="ECO:0000313" key="9">
    <source>
        <dbReference type="EMBL" id="KAK3595823.1"/>
    </source>
</evidence>
<dbReference type="SUPFAM" id="SSF48726">
    <property type="entry name" value="Immunoglobulin"/>
    <property type="match status" value="1"/>
</dbReference>
<keyword evidence="3" id="KW-0677">Repeat</keyword>
<proteinExistence type="predicted"/>
<dbReference type="SUPFAM" id="SSF52058">
    <property type="entry name" value="L domain-like"/>
    <property type="match status" value="1"/>
</dbReference>
<name>A0AAE0SQN6_9BIVA</name>
<evidence type="ECO:0000256" key="2">
    <source>
        <dbReference type="ARBA" id="ARBA00022729"/>
    </source>
</evidence>
<dbReference type="Pfam" id="PF13927">
    <property type="entry name" value="Ig_3"/>
    <property type="match status" value="1"/>
</dbReference>
<dbReference type="InterPro" id="IPR032675">
    <property type="entry name" value="LRR_dom_sf"/>
</dbReference>
<dbReference type="InterPro" id="IPR000483">
    <property type="entry name" value="Cys-rich_flank_reg_C"/>
</dbReference>
<sequence>MFQGLYFKPISLWICVLVFILSGFRTISSTCPGVCFCPSITRNVYCPRKNLPYVPNGIPLDTIQLNLNDNNFLNPTISRTNFSRFTDLEQLYLSGCGIEFIEVDTFIDLKKLKWLDISKNRLKSVSDYTFRDLTLEHLFLNDNPGVHISKHAFLGLNTMGLYFQNCALGDLTLEILRPLNGTLKSLWLDGNKFETFNQNWLYLFKTLSHLRIGDNPLHCNCEVAWLFKFFQSTPRVFEGVPAPSCRSPPRLRGKQFSNVTDDDFRCQLPVFKNVDIVFESDKGKLTCLASGDPVPTLYWIKPDGSMEKFYPKMADLSKDTEGVMYTSDPRPTKKSMYQCIASNPAGNVTFSLNVVWPNDDRMQNEPPSKDPIKESEEYPLKVEKEGKIEGQKSEPNDKYISNDVNVTKSSVNMADSREQAKEIRFTLVDIIGAVVGTFLLTLLACVVVFHIFSRNQSRLLYKEQNGLTHSDIKRGPPSRYELDEAENTLKMLDKINRDGTV</sequence>
<comment type="caution">
    <text evidence="9">The sequence shown here is derived from an EMBL/GenBank/DDBJ whole genome shotgun (WGS) entry which is preliminary data.</text>
</comment>
<evidence type="ECO:0000313" key="10">
    <source>
        <dbReference type="Proteomes" id="UP001195483"/>
    </source>
</evidence>
<dbReference type="AlphaFoldDB" id="A0AAE0SQN6"/>
<dbReference type="InterPro" id="IPR003591">
    <property type="entry name" value="Leu-rich_rpt_typical-subtyp"/>
</dbReference>
<reference evidence="9" key="1">
    <citation type="journal article" date="2021" name="Genome Biol. Evol.">
        <title>A High-Quality Reference Genome for a Parasitic Bivalve with Doubly Uniparental Inheritance (Bivalvia: Unionida).</title>
        <authorList>
            <person name="Smith C.H."/>
        </authorList>
    </citation>
    <scope>NUCLEOTIDE SEQUENCE</scope>
    <source>
        <strain evidence="9">CHS0354</strain>
    </source>
</reference>
<dbReference type="PROSITE" id="PS50835">
    <property type="entry name" value="IG_LIKE"/>
    <property type="match status" value="1"/>
</dbReference>
<dbReference type="Gene3D" id="2.60.40.10">
    <property type="entry name" value="Immunoglobulins"/>
    <property type="match status" value="1"/>
</dbReference>
<feature type="domain" description="Ig-like" evidence="8">
    <location>
        <begin position="269"/>
        <end position="351"/>
    </location>
</feature>
<keyword evidence="4" id="KW-1015">Disulfide bond</keyword>
<dbReference type="PROSITE" id="PS51450">
    <property type="entry name" value="LRR"/>
    <property type="match status" value="1"/>
</dbReference>
<reference evidence="9" key="3">
    <citation type="submission" date="2023-05" db="EMBL/GenBank/DDBJ databases">
        <authorList>
            <person name="Smith C.H."/>
        </authorList>
    </citation>
    <scope>NUCLEOTIDE SEQUENCE</scope>
    <source>
        <strain evidence="9">CHS0354</strain>
        <tissue evidence="9">Mantle</tissue>
    </source>
</reference>
<dbReference type="Proteomes" id="UP001195483">
    <property type="component" value="Unassembled WGS sequence"/>
</dbReference>
<dbReference type="Pfam" id="PF13855">
    <property type="entry name" value="LRR_8"/>
    <property type="match status" value="1"/>
</dbReference>
<dbReference type="Gene3D" id="3.80.10.10">
    <property type="entry name" value="Ribonuclease Inhibitor"/>
    <property type="match status" value="2"/>
</dbReference>
<dbReference type="PANTHER" id="PTHR45842">
    <property type="entry name" value="SYNAPTIC ADHESION-LIKE MOLECULE SALM"/>
    <property type="match status" value="1"/>
</dbReference>
<feature type="transmembrane region" description="Helical" evidence="6">
    <location>
        <begin position="430"/>
        <end position="452"/>
    </location>
</feature>
<evidence type="ECO:0000256" key="3">
    <source>
        <dbReference type="ARBA" id="ARBA00022737"/>
    </source>
</evidence>
<organism evidence="9 10">
    <name type="scientific">Potamilus streckersoni</name>
    <dbReference type="NCBI Taxonomy" id="2493646"/>
    <lineage>
        <taxon>Eukaryota</taxon>
        <taxon>Metazoa</taxon>
        <taxon>Spiralia</taxon>
        <taxon>Lophotrochozoa</taxon>
        <taxon>Mollusca</taxon>
        <taxon>Bivalvia</taxon>
        <taxon>Autobranchia</taxon>
        <taxon>Heteroconchia</taxon>
        <taxon>Palaeoheterodonta</taxon>
        <taxon>Unionida</taxon>
        <taxon>Unionoidea</taxon>
        <taxon>Unionidae</taxon>
        <taxon>Ambleminae</taxon>
        <taxon>Lampsilini</taxon>
        <taxon>Potamilus</taxon>
    </lineage>
</organism>
<dbReference type="EMBL" id="JAEAOA010000900">
    <property type="protein sequence ID" value="KAK3595823.1"/>
    <property type="molecule type" value="Genomic_DNA"/>
</dbReference>
<keyword evidence="6" id="KW-1133">Transmembrane helix</keyword>
<dbReference type="InterPro" id="IPR007110">
    <property type="entry name" value="Ig-like_dom"/>
</dbReference>
<dbReference type="SMART" id="SM00082">
    <property type="entry name" value="LRRCT"/>
    <property type="match status" value="1"/>
</dbReference>